<dbReference type="Proteomes" id="UP000234420">
    <property type="component" value="Unassembled WGS sequence"/>
</dbReference>
<dbReference type="InterPro" id="IPR004386">
    <property type="entry name" value="Toxin_YafQ-like"/>
</dbReference>
<dbReference type="Gene3D" id="3.30.2310.20">
    <property type="entry name" value="RelE-like"/>
    <property type="match status" value="1"/>
</dbReference>
<gene>
    <name evidence="3" type="ORF">CIK00_19900</name>
</gene>
<dbReference type="RefSeq" id="WP_101770308.1">
    <property type="nucleotide sequence ID" value="NZ_BPPU01000001.1"/>
</dbReference>
<sequence>MLKIRVKNAFKKDLKKAAKNTRYNTSLLKELIDSHLIKTGTVPEQYRPHLLQGDWKPHMECHIQPDFLLIWDVDWELKELILVRCGSHSELFG</sequence>
<dbReference type="InterPro" id="IPR007712">
    <property type="entry name" value="RelE/ParE_toxin"/>
</dbReference>
<dbReference type="PANTHER" id="PTHR40588">
    <property type="entry name" value="MRNA INTERFERASE TOXIN YAFQ"/>
    <property type="match status" value="1"/>
</dbReference>
<name>A0A2N4UM95_9GAMM</name>
<comment type="caution">
    <text evidence="3">The sequence shown here is derived from an EMBL/GenBank/DDBJ whole genome shotgun (WGS) entry which is preliminary data.</text>
</comment>
<feature type="active site" description="Proton donor" evidence="2">
    <location>
        <position position="88"/>
    </location>
</feature>
<dbReference type="NCBIfam" id="TIGR02385">
    <property type="entry name" value="RelE_StbE"/>
    <property type="match status" value="1"/>
</dbReference>
<dbReference type="Pfam" id="PF15738">
    <property type="entry name" value="YafQ_toxin"/>
    <property type="match status" value="1"/>
</dbReference>
<dbReference type="InterPro" id="IPR035093">
    <property type="entry name" value="RelE/ParE_toxin_dom_sf"/>
</dbReference>
<organism evidence="3 4">
    <name type="scientific">Photobacterium carnosum</name>
    <dbReference type="NCBI Taxonomy" id="2023717"/>
    <lineage>
        <taxon>Bacteria</taxon>
        <taxon>Pseudomonadati</taxon>
        <taxon>Pseudomonadota</taxon>
        <taxon>Gammaproteobacteria</taxon>
        <taxon>Vibrionales</taxon>
        <taxon>Vibrionaceae</taxon>
        <taxon>Photobacterium</taxon>
    </lineage>
</organism>
<dbReference type="GO" id="GO:0006402">
    <property type="term" value="P:mRNA catabolic process"/>
    <property type="evidence" value="ECO:0007669"/>
    <property type="project" value="TreeGrafter"/>
</dbReference>
<evidence type="ECO:0000256" key="2">
    <source>
        <dbReference type="PIRSR" id="PIRSR006156-1"/>
    </source>
</evidence>
<evidence type="ECO:0000313" key="3">
    <source>
        <dbReference type="EMBL" id="PLC56135.1"/>
    </source>
</evidence>
<dbReference type="AlphaFoldDB" id="A0A2N4UM95"/>
<accession>A0A2N4UM95</accession>
<evidence type="ECO:0000256" key="1">
    <source>
        <dbReference type="ARBA" id="ARBA00022649"/>
    </source>
</evidence>
<reference evidence="3 4" key="1">
    <citation type="journal article" date="2018" name="Syst. Appl. Microbiol.">
        <title>Photobacterium carnosum sp. nov., isolated from spoiled modified atmosphere packaged poultry meat.</title>
        <authorList>
            <person name="Hilgarth M."/>
            <person name="Fuertes S."/>
            <person name="Ehrmann M."/>
            <person name="Vogel R.F."/>
        </authorList>
    </citation>
    <scope>NUCLEOTIDE SEQUENCE [LARGE SCALE GENOMIC DNA]</scope>
    <source>
        <strain evidence="3 4">TMW 2.2021</strain>
    </source>
</reference>
<dbReference type="GO" id="GO:0006415">
    <property type="term" value="P:translational termination"/>
    <property type="evidence" value="ECO:0007669"/>
    <property type="project" value="TreeGrafter"/>
</dbReference>
<dbReference type="EMBL" id="NPIB01000038">
    <property type="protein sequence ID" value="PLC56135.1"/>
    <property type="molecule type" value="Genomic_DNA"/>
</dbReference>
<dbReference type="PIRSF" id="PIRSF006156">
    <property type="entry name" value="YafQ"/>
    <property type="match status" value="1"/>
</dbReference>
<evidence type="ECO:0000313" key="4">
    <source>
        <dbReference type="Proteomes" id="UP000234420"/>
    </source>
</evidence>
<dbReference type="SUPFAM" id="SSF143011">
    <property type="entry name" value="RelE-like"/>
    <property type="match status" value="1"/>
</dbReference>
<protein>
    <submittedName>
        <fullName evidence="3">Type II toxin-antitoxin system mRNA interferase toxin, RelE/StbE family</fullName>
    </submittedName>
</protein>
<keyword evidence="1" id="KW-1277">Toxin-antitoxin system</keyword>
<keyword evidence="4" id="KW-1185">Reference proteome</keyword>
<dbReference type="GO" id="GO:0004521">
    <property type="term" value="F:RNA endonuclease activity"/>
    <property type="evidence" value="ECO:0007669"/>
    <property type="project" value="TreeGrafter"/>
</dbReference>
<dbReference type="PANTHER" id="PTHR40588:SF1">
    <property type="entry name" value="MRNA INTERFERASE TOXIN YAFQ"/>
    <property type="match status" value="1"/>
</dbReference>
<proteinExistence type="predicted"/>